<dbReference type="PANTHER" id="PTHR32328:SF0">
    <property type="entry name" value="L-SERYL-TRNA(SEC) SELENIUM TRANSFERASE"/>
    <property type="match status" value="1"/>
</dbReference>
<feature type="domain" description="L-seryl-tRNA selenium transferase N-terminal" evidence="10">
    <location>
        <begin position="5"/>
        <end position="44"/>
    </location>
</feature>
<dbReference type="AlphaFoldDB" id="F7NIF6"/>
<comment type="catalytic activity">
    <reaction evidence="8">
        <text>L-seryl-tRNA(Sec) + selenophosphate + H(+) = L-selenocysteinyl-tRNA(Sec) + phosphate</text>
        <dbReference type="Rhea" id="RHEA:22728"/>
        <dbReference type="Rhea" id="RHEA-COMP:9742"/>
        <dbReference type="Rhea" id="RHEA-COMP:9743"/>
        <dbReference type="ChEBI" id="CHEBI:15378"/>
        <dbReference type="ChEBI" id="CHEBI:16144"/>
        <dbReference type="ChEBI" id="CHEBI:43474"/>
        <dbReference type="ChEBI" id="CHEBI:78533"/>
        <dbReference type="ChEBI" id="CHEBI:78573"/>
        <dbReference type="EC" id="2.9.1.1"/>
    </reaction>
</comment>
<comment type="cofactor">
    <cofactor evidence="1 8 9">
        <name>pyridoxal 5'-phosphate</name>
        <dbReference type="ChEBI" id="CHEBI:597326"/>
    </cofactor>
</comment>
<reference evidence="11 12" key="1">
    <citation type="journal article" date="2011" name="EMBO J.">
        <title>Structural diversity of bacterial flagellar motors.</title>
        <authorList>
            <person name="Chen S."/>
            <person name="Beeby M."/>
            <person name="Murphy G.E."/>
            <person name="Leadbetter J.R."/>
            <person name="Hendrixson D.R."/>
            <person name="Briegel A."/>
            <person name="Li Z."/>
            <person name="Shi J."/>
            <person name="Tocheva E.I."/>
            <person name="Muller A."/>
            <person name="Dobro M.J."/>
            <person name="Jensen G.J."/>
        </authorList>
    </citation>
    <scope>NUCLEOTIDE SEQUENCE [LARGE SCALE GENOMIC DNA]</scope>
    <source>
        <strain evidence="11 12">DSM 6540</strain>
    </source>
</reference>
<dbReference type="InterPro" id="IPR015424">
    <property type="entry name" value="PyrdxlP-dep_Trfase"/>
</dbReference>
<dbReference type="STRING" id="1009370.ALO_09294"/>
<proteinExistence type="inferred from homology"/>
<dbReference type="GO" id="GO:0005737">
    <property type="term" value="C:cytoplasm"/>
    <property type="evidence" value="ECO:0007669"/>
    <property type="project" value="UniProtKB-SubCell"/>
</dbReference>
<dbReference type="InterPro" id="IPR004534">
    <property type="entry name" value="SelA_trans"/>
</dbReference>
<dbReference type="NCBIfam" id="TIGR00474">
    <property type="entry name" value="selA"/>
    <property type="match status" value="1"/>
</dbReference>
<comment type="pathway">
    <text evidence="8">Aminoacyl-tRNA biosynthesis; selenocysteinyl-tRNA(Sec) biosynthesis; selenocysteinyl-tRNA(Sec) from L-seryl-tRNA(Sec) (bacterial route): step 1/1.</text>
</comment>
<dbReference type="InterPro" id="IPR015421">
    <property type="entry name" value="PyrdxlP-dep_Trfase_major"/>
</dbReference>
<dbReference type="eggNOG" id="COG1921">
    <property type="taxonomic scope" value="Bacteria"/>
</dbReference>
<name>F7NIF6_9FIRM</name>
<evidence type="ECO:0000259" key="10">
    <source>
        <dbReference type="Pfam" id="PF12390"/>
    </source>
</evidence>
<dbReference type="Pfam" id="PF12390">
    <property type="entry name" value="Se-cys_synth_N"/>
    <property type="match status" value="1"/>
</dbReference>
<evidence type="ECO:0000256" key="4">
    <source>
        <dbReference type="ARBA" id="ARBA00022898"/>
    </source>
</evidence>
<dbReference type="Gene3D" id="3.40.640.10">
    <property type="entry name" value="Type I PLP-dependent aspartate aminotransferase-like (Major domain)"/>
    <property type="match status" value="1"/>
</dbReference>
<keyword evidence="2 8" id="KW-0963">Cytoplasm</keyword>
<sequence length="462" mass="50391">MSQTFRVLPSIDKLLHHFQEQPEAAAYPRSLLADVLRETLEHLREQIRTGREIDPTPAGILAAAVKRLDQMASPGLRKVINATGTILHTNLGRAPLSRQARTRVEEVMDGYSTLEYNAAAGKRGSRYDHVAQRLCRLTGAEDALVVNNNAAAVLLVLSAIVPGREVIVSRGQLVEIGGSFRIPAVLAQSGAKLVEVGTTNKTRLSDYHKAITPDTGAILKVHTSNFRIIGFVEQPEDEELSRLARAHDFPLIEDAGSGTLLPLKLGDWQEPSLRQRLAAGMDIVTASGDKLLGGGQAGIILGQKRWLAPMKSHPLLRALRVDKLTLAALEGTLLDYEMGNPLEQVPVLSMLHQFPQQLEAKAHRLAALFDDLRQYGWHVQVLALTSQVGGGSFPGVEIAGWGVQVRWTQSAQKLETRLRLGSVPVIVRIEDDAVIFDVRCLDEPDLVTLAAICGKIVKGEQV</sequence>
<dbReference type="Proteomes" id="UP000003240">
    <property type="component" value="Unassembled WGS sequence"/>
</dbReference>
<dbReference type="PANTHER" id="PTHR32328">
    <property type="entry name" value="L-SERYL-TRNA(SEC) SELENIUM TRANSFERASE"/>
    <property type="match status" value="1"/>
</dbReference>
<comment type="function">
    <text evidence="8">Converts seryl-tRNA(Sec) to selenocysteinyl-tRNA(Sec) required for selenoprotein biosynthesis.</text>
</comment>
<keyword evidence="3 8" id="KW-0808">Transferase</keyword>
<protein>
    <recommendedName>
        <fullName evidence="8">L-seryl-tRNA(Sec) selenium transferase</fullName>
        <ecNumber evidence="8">2.9.1.1</ecNumber>
    </recommendedName>
    <alternativeName>
        <fullName evidence="8">Selenocysteine synthase</fullName>
        <shortName evidence="8">Sec synthase</shortName>
    </alternativeName>
    <alternativeName>
        <fullName evidence="8">Selenocysteinyl-tRNA(Sec) synthase</fullName>
    </alternativeName>
</protein>
<gene>
    <name evidence="8" type="primary">selA</name>
    <name evidence="11" type="ORF">ALO_09294</name>
</gene>
<organism evidence="11 12">
    <name type="scientific">Acetonema longum DSM 6540</name>
    <dbReference type="NCBI Taxonomy" id="1009370"/>
    <lineage>
        <taxon>Bacteria</taxon>
        <taxon>Bacillati</taxon>
        <taxon>Bacillota</taxon>
        <taxon>Negativicutes</taxon>
        <taxon>Acetonemataceae</taxon>
        <taxon>Acetonema</taxon>
    </lineage>
</organism>
<dbReference type="GO" id="GO:0001514">
    <property type="term" value="P:selenocysteine incorporation"/>
    <property type="evidence" value="ECO:0007669"/>
    <property type="project" value="UniProtKB-UniRule"/>
</dbReference>
<dbReference type="OrthoDB" id="9787096at2"/>
<keyword evidence="6 8" id="KW-0711">Selenium</keyword>
<dbReference type="Pfam" id="PF03841">
    <property type="entry name" value="SelA"/>
    <property type="match status" value="1"/>
</dbReference>
<keyword evidence="5 8" id="KW-0648">Protein biosynthesis</keyword>
<dbReference type="SUPFAM" id="SSF53383">
    <property type="entry name" value="PLP-dependent transferases"/>
    <property type="match status" value="1"/>
</dbReference>
<dbReference type="GO" id="GO:0004125">
    <property type="term" value="F:L-seryl-tRNA(Sec) selenium transferase activity"/>
    <property type="evidence" value="ECO:0007669"/>
    <property type="project" value="UniProtKB-UniRule"/>
</dbReference>
<dbReference type="GO" id="GO:0001717">
    <property type="term" value="P:conversion of seryl-tRNAsec to selenocys-tRNAsec"/>
    <property type="evidence" value="ECO:0007669"/>
    <property type="project" value="UniProtKB-UniRule"/>
</dbReference>
<evidence type="ECO:0000313" key="12">
    <source>
        <dbReference type="Proteomes" id="UP000003240"/>
    </source>
</evidence>
<accession>F7NIF6</accession>
<comment type="similarity">
    <text evidence="7 8">Belongs to the SelA family.</text>
</comment>
<dbReference type="HAMAP" id="MF_00423">
    <property type="entry name" value="SelA"/>
    <property type="match status" value="1"/>
</dbReference>
<comment type="caution">
    <text evidence="11">The sequence shown here is derived from an EMBL/GenBank/DDBJ whole genome shotgun (WGS) entry which is preliminary data.</text>
</comment>
<evidence type="ECO:0000256" key="6">
    <source>
        <dbReference type="ARBA" id="ARBA00023266"/>
    </source>
</evidence>
<dbReference type="Gene3D" id="3.90.1150.180">
    <property type="match status" value="1"/>
</dbReference>
<evidence type="ECO:0000256" key="9">
    <source>
        <dbReference type="PIRSR" id="PIRSR618319-50"/>
    </source>
</evidence>
<comment type="subcellular location">
    <subcellularLocation>
        <location evidence="8">Cytoplasm</location>
    </subcellularLocation>
</comment>
<keyword evidence="4 8" id="KW-0663">Pyridoxal phosphate</keyword>
<evidence type="ECO:0000256" key="5">
    <source>
        <dbReference type="ARBA" id="ARBA00022917"/>
    </source>
</evidence>
<evidence type="ECO:0000256" key="1">
    <source>
        <dbReference type="ARBA" id="ARBA00001933"/>
    </source>
</evidence>
<evidence type="ECO:0000256" key="8">
    <source>
        <dbReference type="HAMAP-Rule" id="MF_00423"/>
    </source>
</evidence>
<dbReference type="EMBL" id="AFGF01000074">
    <property type="protein sequence ID" value="EGO64186.1"/>
    <property type="molecule type" value="Genomic_DNA"/>
</dbReference>
<evidence type="ECO:0000256" key="3">
    <source>
        <dbReference type="ARBA" id="ARBA00022679"/>
    </source>
</evidence>
<dbReference type="InterPro" id="IPR018319">
    <property type="entry name" value="SelA-like"/>
</dbReference>
<dbReference type="RefSeq" id="WP_004094972.1">
    <property type="nucleotide sequence ID" value="NZ_AFGF01000074.1"/>
</dbReference>
<evidence type="ECO:0000256" key="2">
    <source>
        <dbReference type="ARBA" id="ARBA00022490"/>
    </source>
</evidence>
<dbReference type="InterPro" id="IPR025862">
    <property type="entry name" value="SelA_trans_N_dom"/>
</dbReference>
<feature type="modified residue" description="N6-(pyridoxal phosphate)lysine" evidence="8 9">
    <location>
        <position position="290"/>
    </location>
</feature>
<evidence type="ECO:0000313" key="11">
    <source>
        <dbReference type="EMBL" id="EGO64186.1"/>
    </source>
</evidence>
<evidence type="ECO:0000256" key="7">
    <source>
        <dbReference type="ARBA" id="ARBA00044507"/>
    </source>
</evidence>
<dbReference type="UniPathway" id="UPA00906">
    <property type="reaction ID" value="UER00896"/>
</dbReference>
<keyword evidence="12" id="KW-1185">Reference proteome</keyword>
<dbReference type="EC" id="2.9.1.1" evidence="8"/>